<gene>
    <name evidence="2" type="ORF">ADUPG1_008058</name>
</gene>
<organism evidence="2 3">
    <name type="scientific">Aduncisulcus paluster</name>
    <dbReference type="NCBI Taxonomy" id="2918883"/>
    <lineage>
        <taxon>Eukaryota</taxon>
        <taxon>Metamonada</taxon>
        <taxon>Carpediemonas-like organisms</taxon>
        <taxon>Aduncisulcus</taxon>
    </lineage>
</organism>
<evidence type="ECO:0000256" key="1">
    <source>
        <dbReference type="SAM" id="MobiDB-lite"/>
    </source>
</evidence>
<dbReference type="EMBL" id="BQXS01010862">
    <property type="protein sequence ID" value="GKT34765.1"/>
    <property type="molecule type" value="Genomic_DNA"/>
</dbReference>
<feature type="compositionally biased region" description="Basic and acidic residues" evidence="1">
    <location>
        <begin position="1480"/>
        <end position="1493"/>
    </location>
</feature>
<accession>A0ABQ5KUQ9</accession>
<dbReference type="PROSITE" id="PS50096">
    <property type="entry name" value="IQ"/>
    <property type="match status" value="1"/>
</dbReference>
<feature type="compositionally biased region" description="Low complexity" evidence="1">
    <location>
        <begin position="214"/>
        <end position="225"/>
    </location>
</feature>
<evidence type="ECO:0000313" key="3">
    <source>
        <dbReference type="Proteomes" id="UP001057375"/>
    </source>
</evidence>
<protein>
    <submittedName>
        <fullName evidence="2">Uncharacterized protein</fullName>
    </submittedName>
</protein>
<feature type="compositionally biased region" description="Basic and acidic residues" evidence="1">
    <location>
        <begin position="1219"/>
        <end position="1243"/>
    </location>
</feature>
<proteinExistence type="predicted"/>
<feature type="compositionally biased region" description="Low complexity" evidence="1">
    <location>
        <begin position="286"/>
        <end position="296"/>
    </location>
</feature>
<feature type="region of interest" description="Disordered" evidence="1">
    <location>
        <begin position="209"/>
        <end position="303"/>
    </location>
</feature>
<feature type="region of interest" description="Disordered" evidence="1">
    <location>
        <begin position="1149"/>
        <end position="1206"/>
    </location>
</feature>
<feature type="compositionally biased region" description="Basic and acidic residues" evidence="1">
    <location>
        <begin position="259"/>
        <end position="269"/>
    </location>
</feature>
<dbReference type="Gene3D" id="1.20.5.190">
    <property type="match status" value="1"/>
</dbReference>
<sequence length="1560" mass="177009">MNRYSNLIKLSRSFQSDLDSNDSEFDAVSGLFPFSSSLSVSFKHFPPNLKDIPINNEEDKHSYIDSIGNLVNSLEVLGNLVSKIRSSPFVGDGVPKIASQIKTSVSQLFLVASSKCSVTSRIIPSIKPSINRNRDINRDIKKQSSIDSLVGQDIDTHLSSPMIPFDTHLFPPLCHSVFIEGNGSEEAEQLKEIMDKYRIHCLSQYSKKGTKETSSSSPSPCSSPSVQFEGSKDRLEKEEEEEFSENELYGNDSGMDSPSTKKEERKSEQQSKSSFDNLEGKRIEGIPSSPLISSPSDPLPSHEDKFSLPPLNIFSAQCLSLLPPCVRSLELSNIACIYSNIIDMDIEKTFPILERLKIDIPHHSHRNVVDIICGSLKTDPTSPSALGYDSIYSFIHSISHSTLVSLSITMHGSDLSLSSTNLPSLRHLSVEGVKQLFLHPNQFKAAIKFHHSPDMDYDRHSFIPGIHRACREDLNASPSYSIPSSSSSLLSPSTIFPSLTSFSCFILSQSVDHIYSILDSVPSTLVSLSFSPSFLSAGASATLISQSYTPGAQQPPRQQPQDASTASIPRLSISLLQRSRSSSAASPISPILLSLGLSSLLELKEYIILRFPALGMREVESEFHLNGDVFDVGVIPHDAKHSDIEYTVLNADAKKNTATIRKRTIEYYKASSNSMTTTKIPSIREAKEKKDMIIPSFFESWSSNISIPCLPWLDNRIHEEEELESLQQKWLKQQRRGVTTGNVNNSSKNTSIYRSYPKIDIINNENKRTSVKIVSCLNLQRKCIKLSRREKLMLKKRNKKKRIQHRMKSQFKKNNNVKLFQGSCPIPIQQPIVSQSSYNTSSCCSIFSPLPLSYSWLKLFNFSLSTPSNYRIGVFHQLLEKLTFPDQNDTDPVRNWRQYVRYMADILHMSISLQYLRKRIQERTINSDSIFRRAHMPIIFCEHDGRVNLESTNKNALLLVNNSVSIILRVFKRFVFRRKVLATLHSVVISERKRSLEAKHRNEAAICIQRVFRGHIGRSQAQTRRNVIVQQEQERIQKEREELSAKIIQHWWYKNHLSKQTLIAKDLLKQYLDKQVRSKLIEEQRRREEEQRRREEEQRRREEAKARQRSLDKDLLADLDLSHDIEDAIVTDSFLIAGIDDSLYADVGQTTQETSGKRPEEEESHEESTSTTSFSDLLKRKKEERRKIRLMSKGSHQSFSQEEMRERERRLEAEQWRQQRERIERESERALERERSGYYHESPDAYNPNARQIASSGRAGGYFLSESDDGTSDRSHMPIEHVSVHHMASEEEISSGIVVAHETSPHDEDEGEYLPSGFSDSSRDQSGTTTSQRGKKRRREKEHDIGEGSSAETDLPRMFVLAQQRLRRIAKKKEGASSFDRIKRFRANARKDVKVRERKAPRKSNSHVPLVGDEAVFDEATGLGVRISSSRRRKEEMLAASHDALDLFSGEPSDSMTSPCPSASSQSSMSLLSDLSESTFRPDRGSRKNDPNYRMRRKNAMMSSAMMSSVSRKSKSKSGSLPTYIPSQDKSRGKLGMSGHVVLPPLLPPELRIKKKKKRE</sequence>
<feature type="region of interest" description="Disordered" evidence="1">
    <location>
        <begin position="1083"/>
        <end position="1109"/>
    </location>
</feature>
<evidence type="ECO:0000313" key="2">
    <source>
        <dbReference type="EMBL" id="GKT34765.1"/>
    </source>
</evidence>
<reference evidence="2" key="1">
    <citation type="submission" date="2022-03" db="EMBL/GenBank/DDBJ databases">
        <title>Draft genome sequence of Aduncisulcus paluster, a free-living microaerophilic Fornicata.</title>
        <authorList>
            <person name="Yuyama I."/>
            <person name="Kume K."/>
            <person name="Tamura T."/>
            <person name="Inagaki Y."/>
            <person name="Hashimoto T."/>
        </authorList>
    </citation>
    <scope>NUCLEOTIDE SEQUENCE</scope>
    <source>
        <strain evidence="2">NY0171</strain>
    </source>
</reference>
<feature type="compositionally biased region" description="Polar residues" evidence="1">
    <location>
        <begin position="1318"/>
        <end position="1332"/>
    </location>
</feature>
<feature type="compositionally biased region" description="Basic and acidic residues" evidence="1">
    <location>
        <begin position="1271"/>
        <end position="1289"/>
    </location>
</feature>
<name>A0ABQ5KUQ9_9EUKA</name>
<feature type="compositionally biased region" description="Low complexity" evidence="1">
    <location>
        <begin position="1453"/>
        <end position="1479"/>
    </location>
</feature>
<feature type="region of interest" description="Disordered" evidence="1">
    <location>
        <begin position="1219"/>
        <end position="1356"/>
    </location>
</feature>
<feature type="region of interest" description="Disordered" evidence="1">
    <location>
        <begin position="1445"/>
        <end position="1560"/>
    </location>
</feature>
<comment type="caution">
    <text evidence="2">The sequence shown here is derived from an EMBL/GenBank/DDBJ whole genome shotgun (WGS) entry which is preliminary data.</text>
</comment>
<feature type="compositionally biased region" description="Low complexity" evidence="1">
    <location>
        <begin position="1500"/>
        <end position="1511"/>
    </location>
</feature>
<dbReference type="Proteomes" id="UP001057375">
    <property type="component" value="Unassembled WGS sequence"/>
</dbReference>
<keyword evidence="3" id="KW-1185">Reference proteome</keyword>
<feature type="compositionally biased region" description="Basic residues" evidence="1">
    <location>
        <begin position="1179"/>
        <end position="1190"/>
    </location>
</feature>